<dbReference type="Proteomes" id="UP000215999">
    <property type="component" value="Unassembled WGS sequence"/>
</dbReference>
<dbReference type="EMBL" id="NOIF01000091">
    <property type="protein sequence ID" value="OZS43250.1"/>
    <property type="molecule type" value="Genomic_DNA"/>
</dbReference>
<reference evidence="1 2" key="1">
    <citation type="journal article" date="2016" name="Antonie Van Leeuwenhoek">
        <title>Photobacterium sanguinicancri sp. nov. isolated from marine animals.</title>
        <authorList>
            <person name="Gomez-Gil B."/>
            <person name="Roque A."/>
            <person name="Rotllant G."/>
            <person name="Romalde J.L."/>
            <person name="Doce A."/>
            <person name="Eggermont M."/>
            <person name="Defoirdt T."/>
        </authorList>
    </citation>
    <scope>NUCLEOTIDE SEQUENCE [LARGE SCALE GENOMIC DNA]</scope>
    <source>
        <strain evidence="1 2">CAIM 1827</strain>
    </source>
</reference>
<proteinExistence type="predicted"/>
<protein>
    <submittedName>
        <fullName evidence="1">Uncharacterized protein</fullName>
    </submittedName>
</protein>
<comment type="caution">
    <text evidence="1">The sequence shown here is derived from an EMBL/GenBank/DDBJ whole genome shotgun (WGS) entry which is preliminary data.</text>
</comment>
<gene>
    <name evidence="1" type="ORF">ASV53_14195</name>
</gene>
<evidence type="ECO:0000313" key="2">
    <source>
        <dbReference type="Proteomes" id="UP000215999"/>
    </source>
</evidence>
<keyword evidence="2" id="KW-1185">Reference proteome</keyword>
<name>A0ABX4FY19_9GAMM</name>
<evidence type="ECO:0000313" key="1">
    <source>
        <dbReference type="EMBL" id="OZS43250.1"/>
    </source>
</evidence>
<accession>A0ABX4FY19</accession>
<sequence>MSALRYVYKIMTDNTQKLKFVIKIRSKSHISDVRKRWMMKFEAGDHALIKPVNQNRKLKKDLCHWQ</sequence>
<organism evidence="1 2">
    <name type="scientific">Photobacterium sanguinicancri</name>
    <dbReference type="NCBI Taxonomy" id="875932"/>
    <lineage>
        <taxon>Bacteria</taxon>
        <taxon>Pseudomonadati</taxon>
        <taxon>Pseudomonadota</taxon>
        <taxon>Gammaproteobacteria</taxon>
        <taxon>Vibrionales</taxon>
        <taxon>Vibrionaceae</taxon>
        <taxon>Photobacterium</taxon>
    </lineage>
</organism>